<sequence>MRVTNTAALWHIDEKGPNLKGASNNRYSHLGTFENVSICPCKANRSPEDLASGPLKAGPPFASPKQKLSMGRLCDPKLKSMRRKHFLLPVLTNR</sequence>
<evidence type="ECO:0000313" key="2">
    <source>
        <dbReference type="EMBL" id="PKI61498.1"/>
    </source>
</evidence>
<accession>A0A2I0JYT9</accession>
<dbReference type="Proteomes" id="UP000233551">
    <property type="component" value="Unassembled WGS sequence"/>
</dbReference>
<comment type="caution">
    <text evidence="2">The sequence shown here is derived from an EMBL/GenBank/DDBJ whole genome shotgun (WGS) entry which is preliminary data.</text>
</comment>
<dbReference type="EMBL" id="PGOL01001030">
    <property type="protein sequence ID" value="PKI61498.1"/>
    <property type="molecule type" value="Genomic_DNA"/>
</dbReference>
<name>A0A2I0JYT9_PUNGR</name>
<evidence type="ECO:0000313" key="3">
    <source>
        <dbReference type="Proteomes" id="UP000233551"/>
    </source>
</evidence>
<proteinExistence type="predicted"/>
<organism evidence="2 3">
    <name type="scientific">Punica granatum</name>
    <name type="common">Pomegranate</name>
    <dbReference type="NCBI Taxonomy" id="22663"/>
    <lineage>
        <taxon>Eukaryota</taxon>
        <taxon>Viridiplantae</taxon>
        <taxon>Streptophyta</taxon>
        <taxon>Embryophyta</taxon>
        <taxon>Tracheophyta</taxon>
        <taxon>Spermatophyta</taxon>
        <taxon>Magnoliopsida</taxon>
        <taxon>eudicotyledons</taxon>
        <taxon>Gunneridae</taxon>
        <taxon>Pentapetalae</taxon>
        <taxon>rosids</taxon>
        <taxon>malvids</taxon>
        <taxon>Myrtales</taxon>
        <taxon>Lythraceae</taxon>
        <taxon>Punica</taxon>
    </lineage>
</organism>
<protein>
    <submittedName>
        <fullName evidence="2">Uncharacterized protein</fullName>
    </submittedName>
</protein>
<evidence type="ECO:0000256" key="1">
    <source>
        <dbReference type="SAM" id="MobiDB-lite"/>
    </source>
</evidence>
<dbReference type="AlphaFoldDB" id="A0A2I0JYT9"/>
<feature type="region of interest" description="Disordered" evidence="1">
    <location>
        <begin position="49"/>
        <end position="69"/>
    </location>
</feature>
<gene>
    <name evidence="2" type="ORF">CRG98_018082</name>
</gene>
<reference evidence="2 3" key="1">
    <citation type="submission" date="2017-11" db="EMBL/GenBank/DDBJ databases">
        <title>De-novo sequencing of pomegranate (Punica granatum L.) genome.</title>
        <authorList>
            <person name="Akparov Z."/>
            <person name="Amiraslanov A."/>
            <person name="Hajiyeva S."/>
            <person name="Abbasov M."/>
            <person name="Kaur K."/>
            <person name="Hamwieh A."/>
            <person name="Solovyev V."/>
            <person name="Salamov A."/>
            <person name="Braich B."/>
            <person name="Kosarev P."/>
            <person name="Mahmoud A."/>
            <person name="Hajiyev E."/>
            <person name="Babayeva S."/>
            <person name="Izzatullayeva V."/>
            <person name="Mammadov A."/>
            <person name="Mammadov A."/>
            <person name="Sharifova S."/>
            <person name="Ojaghi J."/>
            <person name="Eynullazada K."/>
            <person name="Bayramov B."/>
            <person name="Abdulazimova A."/>
            <person name="Shahmuradov I."/>
        </authorList>
    </citation>
    <scope>NUCLEOTIDE SEQUENCE [LARGE SCALE GENOMIC DNA]</scope>
    <source>
        <strain evidence="3">cv. AG2017</strain>
        <tissue evidence="2">Leaf</tissue>
    </source>
</reference>
<keyword evidence="3" id="KW-1185">Reference proteome</keyword>